<dbReference type="AlphaFoldDB" id="A0A3M7TDH7"/>
<protein>
    <submittedName>
        <fullName evidence="1">Transposase</fullName>
    </submittedName>
</protein>
<evidence type="ECO:0000313" key="2">
    <source>
        <dbReference type="Proteomes" id="UP000278775"/>
    </source>
</evidence>
<organism evidence="1 2">
    <name type="scientific">Chryseobacterium nematophagum</name>
    <dbReference type="NCBI Taxonomy" id="2305228"/>
    <lineage>
        <taxon>Bacteria</taxon>
        <taxon>Pseudomonadati</taxon>
        <taxon>Bacteroidota</taxon>
        <taxon>Flavobacteriia</taxon>
        <taxon>Flavobacteriales</taxon>
        <taxon>Weeksellaceae</taxon>
        <taxon>Chryseobacterium group</taxon>
        <taxon>Chryseobacterium</taxon>
    </lineage>
</organism>
<proteinExistence type="predicted"/>
<accession>A0A3M7TDH7</accession>
<name>A0A3M7TDH7_9FLAO</name>
<evidence type="ECO:0000313" key="1">
    <source>
        <dbReference type="EMBL" id="RNA61555.1"/>
    </source>
</evidence>
<reference evidence="1 2" key="1">
    <citation type="submission" date="2018-08" db="EMBL/GenBank/DDBJ databases">
        <title>Chryseobacterium nematophagum: a novel matrix digesting pathogen of nematodes.</title>
        <authorList>
            <person name="Page A."/>
            <person name="Roberts M."/>
            <person name="Felix M.-A."/>
            <person name="Weir W."/>
        </authorList>
    </citation>
    <scope>NUCLEOTIDE SEQUENCE [LARGE SCALE GENOMIC DNA]</scope>
    <source>
        <strain evidence="1 2">JUb129</strain>
    </source>
</reference>
<dbReference type="OrthoDB" id="799937at2"/>
<dbReference type="RefSeq" id="WP_122635695.1">
    <property type="nucleotide sequence ID" value="NZ_QWIU01000002.1"/>
</dbReference>
<gene>
    <name evidence="1" type="ORF">D1631_06230</name>
</gene>
<dbReference type="Proteomes" id="UP000278775">
    <property type="component" value="Unassembled WGS sequence"/>
</dbReference>
<comment type="caution">
    <text evidence="1">The sequence shown here is derived from an EMBL/GenBank/DDBJ whole genome shotgun (WGS) entry which is preliminary data.</text>
</comment>
<sequence length="144" mass="16813">MIGKKFNFKHIHLGTLIQQKVKENGLAISEIIHCFGCEEKEIDKMYTSETLATELLLIWSKLLDYDFFRIYSEHLILYAPPAKVVQEGEGAKAHTYTRKNIYTRGMIDFILDQLDSGEKTILQIKEEYGIPRSTLHTWIDKYKI</sequence>
<dbReference type="EMBL" id="QWIU01000002">
    <property type="protein sequence ID" value="RNA61555.1"/>
    <property type="molecule type" value="Genomic_DNA"/>
</dbReference>